<evidence type="ECO:0000259" key="1">
    <source>
        <dbReference type="Pfam" id="PF17139"/>
    </source>
</evidence>
<dbReference type="GO" id="GO:0016301">
    <property type="term" value="F:kinase activity"/>
    <property type="evidence" value="ECO:0007669"/>
    <property type="project" value="UniProtKB-KW"/>
</dbReference>
<dbReference type="AlphaFoldDB" id="K1TY15"/>
<dbReference type="InterPro" id="IPR033405">
    <property type="entry name" value="DUF5112"/>
</dbReference>
<dbReference type="Pfam" id="PF17139">
    <property type="entry name" value="DUF5112"/>
    <property type="match status" value="1"/>
</dbReference>
<organism evidence="3">
    <name type="scientific">human gut metagenome</name>
    <dbReference type="NCBI Taxonomy" id="408170"/>
    <lineage>
        <taxon>unclassified sequences</taxon>
        <taxon>metagenomes</taxon>
        <taxon>organismal metagenomes</taxon>
    </lineage>
</organism>
<dbReference type="Pfam" id="PF17140">
    <property type="entry name" value="DUF5113"/>
    <property type="match status" value="1"/>
</dbReference>
<dbReference type="InterPro" id="IPR033406">
    <property type="entry name" value="DUF5113"/>
</dbReference>
<reference evidence="3" key="1">
    <citation type="journal article" date="2013" name="Environ. Microbiol.">
        <title>Microbiota from the distal guts of lean and obese adolescents exhibit partial functional redundancy besides clear differences in community structure.</title>
        <authorList>
            <person name="Ferrer M."/>
            <person name="Ruiz A."/>
            <person name="Lanza F."/>
            <person name="Haange S.B."/>
            <person name="Oberbach A."/>
            <person name="Till H."/>
            <person name="Bargiela R."/>
            <person name="Campoy C."/>
            <person name="Segura M.T."/>
            <person name="Richter M."/>
            <person name="von Bergen M."/>
            <person name="Seifert J."/>
            <person name="Suarez A."/>
        </authorList>
    </citation>
    <scope>NUCLEOTIDE SEQUENCE</scope>
</reference>
<evidence type="ECO:0000259" key="2">
    <source>
        <dbReference type="Pfam" id="PF17140"/>
    </source>
</evidence>
<proteinExistence type="predicted"/>
<keyword evidence="3" id="KW-0808">Transferase</keyword>
<gene>
    <name evidence="3" type="ORF">LEA_03897</name>
</gene>
<dbReference type="SUPFAM" id="SSF48452">
    <property type="entry name" value="TPR-like"/>
    <property type="match status" value="1"/>
</dbReference>
<accession>K1TY15</accession>
<keyword evidence="3" id="KW-0418">Kinase</keyword>
<evidence type="ECO:0000313" key="3">
    <source>
        <dbReference type="EMBL" id="EKC77962.1"/>
    </source>
</evidence>
<protein>
    <submittedName>
        <fullName evidence="3">Two-component system sensor histidine kinase</fullName>
    </submittedName>
</protein>
<feature type="domain" description="DUF5112" evidence="1">
    <location>
        <begin position="1"/>
        <end position="124"/>
    </location>
</feature>
<sequence length="259" mass="30481">QEQQSLEAINEIKVDEALESDTAQLLYYYYMKGSGGMYEADTPQDVVLGEFNYLIECLGISREYGYVYFEANASQAMAELLKERKNFDLIMERRPNVMRAINNEDLSWEELTMRFAWQALDLFKKYGDLYQISGTYRTLASCSNEQGRYEDALHYLSEALGYVNRHHEKYYHCTDTMDRLRPYVPMATTSIELEWINDDGIKSVPEWIARFREQLSVTYAALGMKPQSDYNRNIYLDILDYTRQDKELESRYNALEKES</sequence>
<name>K1TY15_9ZZZZ</name>
<dbReference type="InterPro" id="IPR011990">
    <property type="entry name" value="TPR-like_helical_dom_sf"/>
</dbReference>
<feature type="non-terminal residue" evidence="3">
    <location>
        <position position="259"/>
    </location>
</feature>
<dbReference type="Gene3D" id="1.25.40.10">
    <property type="entry name" value="Tetratricopeptide repeat domain"/>
    <property type="match status" value="1"/>
</dbReference>
<comment type="caution">
    <text evidence="3">The sequence shown here is derived from an EMBL/GenBank/DDBJ whole genome shotgun (WGS) entry which is preliminary data.</text>
</comment>
<feature type="domain" description="DUF5113" evidence="2">
    <location>
        <begin position="126"/>
        <end position="258"/>
    </location>
</feature>
<feature type="non-terminal residue" evidence="3">
    <location>
        <position position="1"/>
    </location>
</feature>
<dbReference type="EMBL" id="AJWY01002582">
    <property type="protein sequence ID" value="EKC77962.1"/>
    <property type="molecule type" value="Genomic_DNA"/>
</dbReference>